<sequence>MNLLEDFWLPVFRSDGSQTKIAPWQIAETDNPVIDLAAPRPDFQGALYQFLIGLLQTAFAPEDEDDWQTCWKEPPTTDRLKTAFAPLSTAFELTSADGPAFLQDFSMPDGEQKPLASLLIEAPGGKTLKDNLDHFVKGGQVEGACPSCAATALFTLQTNAPSGGVGHRVGIRGGGPLTTLVMPQNAQSTLWQKLWLNVLNCDDFDASPEDFSVVDLPWMTETRLSDKKGVTTAPGDVSELHLYWGMPRRIRFELTDLKEGRCSLCGEQTSELLTHYRTKNYGTNYDGPWSHPLTPYRVDPKGVKPSLSLKGQQGGLCYKHWLGVSWQDKSDGDTAAKIIQHFNGARARFIARQGGVRKIPIRLWCFGYDMDNMKARCWYDHQMPLLNVPDAYRKNFVDCVHQLVVAAKDVVASLRGQVKAGWFDRPADVKGDTSMVEQSFWHATEPLFYELLHQLSIQPENTRSLPPEIARQWVKTVRGKAEELFDEWVLSGNAEDMDMKRIIKARQLLSKKLHSIKSLKNLDQIAKDCKEVA</sequence>
<dbReference type="InterPro" id="IPR013381">
    <property type="entry name" value="CRISPR-assoc_prot_Cse1"/>
</dbReference>
<dbReference type="CDD" id="cd09729">
    <property type="entry name" value="Cse1_I-E"/>
    <property type="match status" value="1"/>
</dbReference>
<dbReference type="Pfam" id="PF09481">
    <property type="entry name" value="CRISPR_Cse1"/>
    <property type="match status" value="1"/>
</dbReference>
<organism evidence="1 2">
    <name type="scientific">Endozoicomonas euniceicola</name>
    <dbReference type="NCBI Taxonomy" id="1234143"/>
    <lineage>
        <taxon>Bacteria</taxon>
        <taxon>Pseudomonadati</taxon>
        <taxon>Pseudomonadota</taxon>
        <taxon>Gammaproteobacteria</taxon>
        <taxon>Oceanospirillales</taxon>
        <taxon>Endozoicomonadaceae</taxon>
        <taxon>Endozoicomonas</taxon>
    </lineage>
</organism>
<dbReference type="NCBIfam" id="TIGR02547">
    <property type="entry name" value="casA_cse1"/>
    <property type="match status" value="1"/>
</dbReference>
<keyword evidence="2" id="KW-1185">Reference proteome</keyword>
<accession>A0ABY6H0T9</accession>
<proteinExistence type="predicted"/>
<name>A0ABY6H0T9_9GAMM</name>
<dbReference type="EMBL" id="CP103300">
    <property type="protein sequence ID" value="UYM18674.1"/>
    <property type="molecule type" value="Genomic_DNA"/>
</dbReference>
<dbReference type="Gene3D" id="1.10.132.100">
    <property type="match status" value="1"/>
</dbReference>
<gene>
    <name evidence="1" type="primary">casA</name>
    <name evidence="1" type="ORF">NX720_12470</name>
</gene>
<reference evidence="1" key="1">
    <citation type="submission" date="2022-10" db="EMBL/GenBank/DDBJ databases">
        <title>Completed Genome Sequence of two octocoral isolated bacterium, Endozoicomonas euniceicola EF212T and Endozoicomonas gorgoniicola PS125T.</title>
        <authorList>
            <person name="Chiou Y.-J."/>
            <person name="Chen Y.-H."/>
        </authorList>
    </citation>
    <scope>NUCLEOTIDE SEQUENCE</scope>
    <source>
        <strain evidence="1">EF212</strain>
    </source>
</reference>
<evidence type="ECO:0000313" key="2">
    <source>
        <dbReference type="Proteomes" id="UP001163255"/>
    </source>
</evidence>
<dbReference type="Proteomes" id="UP001163255">
    <property type="component" value="Chromosome"/>
</dbReference>
<protein>
    <submittedName>
        <fullName evidence="1">Type I-E CRISPR-associated protein Cse1/CasA</fullName>
    </submittedName>
</protein>
<dbReference type="RefSeq" id="WP_262601428.1">
    <property type="nucleotide sequence ID" value="NZ_CP103300.1"/>
</dbReference>
<evidence type="ECO:0000313" key="1">
    <source>
        <dbReference type="EMBL" id="UYM18674.1"/>
    </source>
</evidence>